<organism evidence="2 3">
    <name type="scientific">Rousettus aegyptiacus</name>
    <name type="common">Egyptian fruit bat</name>
    <name type="synonym">Pteropus aegyptiacus</name>
    <dbReference type="NCBI Taxonomy" id="9407"/>
    <lineage>
        <taxon>Eukaryota</taxon>
        <taxon>Metazoa</taxon>
        <taxon>Chordata</taxon>
        <taxon>Craniata</taxon>
        <taxon>Vertebrata</taxon>
        <taxon>Euteleostomi</taxon>
        <taxon>Mammalia</taxon>
        <taxon>Eutheria</taxon>
        <taxon>Laurasiatheria</taxon>
        <taxon>Chiroptera</taxon>
        <taxon>Yinpterochiroptera</taxon>
        <taxon>Pteropodoidea</taxon>
        <taxon>Pteropodidae</taxon>
        <taxon>Rousettinae</taxon>
        <taxon>Rousettus</taxon>
    </lineage>
</organism>
<sequence length="128" mass="14223">MNLIISSVFGHFYRFQFLDTFNSSPRANHDLGPVIWQMGRRAHLTRNTSNTLCKCFLNSGSPEQDSRCAPVPARSRGGLCPSARTDPEGGRACCGGGRQCRVVFCLLSFSWPPARSDLEAQESLWKEV</sequence>
<dbReference type="Proteomes" id="UP000593571">
    <property type="component" value="Unassembled WGS sequence"/>
</dbReference>
<feature type="region of interest" description="Disordered" evidence="1">
    <location>
        <begin position="61"/>
        <end position="91"/>
    </location>
</feature>
<accession>A0A7J8GA31</accession>
<reference evidence="2 3" key="1">
    <citation type="journal article" date="2020" name="Nature">
        <title>Six reference-quality genomes reveal evolution of bat adaptations.</title>
        <authorList>
            <person name="Jebb D."/>
            <person name="Huang Z."/>
            <person name="Pippel M."/>
            <person name="Hughes G.M."/>
            <person name="Lavrichenko K."/>
            <person name="Devanna P."/>
            <person name="Winkler S."/>
            <person name="Jermiin L.S."/>
            <person name="Skirmuntt E.C."/>
            <person name="Katzourakis A."/>
            <person name="Burkitt-Gray L."/>
            <person name="Ray D.A."/>
            <person name="Sullivan K.A.M."/>
            <person name="Roscito J.G."/>
            <person name="Kirilenko B.M."/>
            <person name="Davalos L.M."/>
            <person name="Corthals A.P."/>
            <person name="Power M.L."/>
            <person name="Jones G."/>
            <person name="Ransome R.D."/>
            <person name="Dechmann D.K.N."/>
            <person name="Locatelli A.G."/>
            <person name="Puechmaille S.J."/>
            <person name="Fedrigo O."/>
            <person name="Jarvis E.D."/>
            <person name="Hiller M."/>
            <person name="Vernes S.C."/>
            <person name="Myers E.W."/>
            <person name="Teeling E.C."/>
        </authorList>
    </citation>
    <scope>NUCLEOTIDE SEQUENCE [LARGE SCALE GENOMIC DNA]</scope>
    <source>
        <strain evidence="2">MRouAeg1</strain>
        <tissue evidence="2">Muscle</tissue>
    </source>
</reference>
<evidence type="ECO:0000256" key="1">
    <source>
        <dbReference type="SAM" id="MobiDB-lite"/>
    </source>
</evidence>
<comment type="caution">
    <text evidence="2">The sequence shown here is derived from an EMBL/GenBank/DDBJ whole genome shotgun (WGS) entry which is preliminary data.</text>
</comment>
<dbReference type="AlphaFoldDB" id="A0A7J8GA31"/>
<dbReference type="EMBL" id="JACASE010000006">
    <property type="protein sequence ID" value="KAF6456830.1"/>
    <property type="molecule type" value="Genomic_DNA"/>
</dbReference>
<proteinExistence type="predicted"/>
<name>A0A7J8GA31_ROUAE</name>
<protein>
    <submittedName>
        <fullName evidence="2">Uncharacterized protein</fullName>
    </submittedName>
</protein>
<evidence type="ECO:0000313" key="3">
    <source>
        <dbReference type="Proteomes" id="UP000593571"/>
    </source>
</evidence>
<evidence type="ECO:0000313" key="2">
    <source>
        <dbReference type="EMBL" id="KAF6456830.1"/>
    </source>
</evidence>
<keyword evidence="3" id="KW-1185">Reference proteome</keyword>
<gene>
    <name evidence="2" type="ORF">HJG63_011480</name>
</gene>